<gene>
    <name evidence="5" type="ORF">SAMN04488082_11966</name>
</gene>
<dbReference type="PIRSF" id="PIRSF000141">
    <property type="entry name" value="Anaerobic_G3P_dh"/>
    <property type="match status" value="1"/>
</dbReference>
<evidence type="ECO:0000256" key="1">
    <source>
        <dbReference type="ARBA" id="ARBA00022630"/>
    </source>
</evidence>
<protein>
    <submittedName>
        <fullName evidence="5">Glycerol 3-phosphate dehydrogenase (Quinone) subunit B</fullName>
    </submittedName>
</protein>
<dbReference type="GO" id="GO:0009331">
    <property type="term" value="C:glycerol-3-phosphate dehydrogenase (FAD) complex"/>
    <property type="evidence" value="ECO:0007669"/>
    <property type="project" value="InterPro"/>
</dbReference>
<dbReference type="STRING" id="52560.SAMN04488082_11966"/>
<dbReference type="SUPFAM" id="SSF51905">
    <property type="entry name" value="FAD/NAD(P)-binding domain"/>
    <property type="match status" value="1"/>
</dbReference>
<dbReference type="NCBIfam" id="TIGR03378">
    <property type="entry name" value="glycerol3P_GlpB"/>
    <property type="match status" value="1"/>
</dbReference>
<keyword evidence="6" id="KW-1185">Reference proteome</keyword>
<evidence type="ECO:0000259" key="4">
    <source>
        <dbReference type="Pfam" id="PF00890"/>
    </source>
</evidence>
<accession>A0A1I3YC02</accession>
<dbReference type="Gene3D" id="3.50.50.60">
    <property type="entry name" value="FAD/NAD(P)-binding domain"/>
    <property type="match status" value="1"/>
</dbReference>
<keyword evidence="3" id="KW-0560">Oxidoreductase</keyword>
<dbReference type="EMBL" id="FORX01000019">
    <property type="protein sequence ID" value="SFK29283.1"/>
    <property type="molecule type" value="Genomic_DNA"/>
</dbReference>
<dbReference type="InterPro" id="IPR036188">
    <property type="entry name" value="FAD/NAD-bd_sf"/>
</dbReference>
<name>A0A1I3YC02_9BACT</name>
<dbReference type="NCBIfam" id="NF003725">
    <property type="entry name" value="PRK05329.2-4"/>
    <property type="match status" value="1"/>
</dbReference>
<dbReference type="Proteomes" id="UP000198635">
    <property type="component" value="Unassembled WGS sequence"/>
</dbReference>
<dbReference type="GO" id="GO:0004368">
    <property type="term" value="F:glycerol-3-phosphate dehydrogenase (quinone) activity"/>
    <property type="evidence" value="ECO:0007669"/>
    <property type="project" value="InterPro"/>
</dbReference>
<dbReference type="InterPro" id="IPR003953">
    <property type="entry name" value="FAD-dep_OxRdtase_2_FAD-bd"/>
</dbReference>
<feature type="domain" description="FAD-dependent oxidoreductase 2 FAD-binding" evidence="4">
    <location>
        <begin position="5"/>
        <end position="403"/>
    </location>
</feature>
<evidence type="ECO:0000256" key="2">
    <source>
        <dbReference type="ARBA" id="ARBA00022643"/>
    </source>
</evidence>
<proteinExistence type="predicted"/>
<evidence type="ECO:0000313" key="6">
    <source>
        <dbReference type="Proteomes" id="UP000198635"/>
    </source>
</evidence>
<evidence type="ECO:0000256" key="3">
    <source>
        <dbReference type="ARBA" id="ARBA00023002"/>
    </source>
</evidence>
<sequence length="415" mass="45005">MKNYDVMVIGSGFAGMAAALFAAERGLSVAQTGATGGIDFSTGFIDLLAVHPIAEQKVWEDPFAALAALRRDLPDHPYCRVSDDEICRALEQFTTFLGHHGLCYRGRAGKNTLTLTAAGTMKPTYLLPCTAWNGVKAWEMKAPTLLVDFSGLKGLSARQIAEVRKDSWPNLKVARIKFPGMGGELYPEHMAWSMADPARRAELAQNVAPHIADAKYVGFPAILGMTDTAAVLSHLEELLDRPVFEIPTLPPSIAGPRLRAAFDRGLPGLGVRTYTQKLITKAACSEEGFSFTAGSGSTSVDIFAKSAILASGRFFGKGLRSDRHRIFEAVFDLPVSQPENRSMWHRPDFFDPNGHEVNQAGIETDANLRPLDAQGRVFHPRLHAAGAILAHQDWMRMKCGAGLAIATAYKAVASL</sequence>
<dbReference type="OrthoDB" id="140595at2"/>
<dbReference type="Pfam" id="PF00890">
    <property type="entry name" value="FAD_binding_2"/>
    <property type="match status" value="1"/>
</dbReference>
<keyword evidence="1" id="KW-0285">Flavoprotein</keyword>
<evidence type="ECO:0000313" key="5">
    <source>
        <dbReference type="EMBL" id="SFK29283.1"/>
    </source>
</evidence>
<dbReference type="InterPro" id="IPR009158">
    <property type="entry name" value="G3P_DH_GlpB_su"/>
</dbReference>
<organism evidence="5 6">
    <name type="scientific">Desulfomicrobium apsheronum</name>
    <dbReference type="NCBI Taxonomy" id="52560"/>
    <lineage>
        <taxon>Bacteria</taxon>
        <taxon>Pseudomonadati</taxon>
        <taxon>Thermodesulfobacteriota</taxon>
        <taxon>Desulfovibrionia</taxon>
        <taxon>Desulfovibrionales</taxon>
        <taxon>Desulfomicrobiaceae</taxon>
        <taxon>Desulfomicrobium</taxon>
    </lineage>
</organism>
<reference evidence="6" key="1">
    <citation type="submission" date="2016-10" db="EMBL/GenBank/DDBJ databases">
        <authorList>
            <person name="Varghese N."/>
            <person name="Submissions S."/>
        </authorList>
    </citation>
    <scope>NUCLEOTIDE SEQUENCE [LARGE SCALE GENOMIC DNA]</scope>
    <source>
        <strain evidence="6">DSM 5918</strain>
    </source>
</reference>
<dbReference type="AlphaFoldDB" id="A0A1I3YC02"/>
<dbReference type="RefSeq" id="WP_092377897.1">
    <property type="nucleotide sequence ID" value="NZ_FORX01000019.1"/>
</dbReference>
<keyword evidence="2" id="KW-0288">FMN</keyword>